<proteinExistence type="predicted"/>
<dbReference type="PANTHER" id="PTHR36925:SF1">
    <property type="entry name" value="COBALT-PRECORRIN-6A REDUCTASE"/>
    <property type="match status" value="1"/>
</dbReference>
<dbReference type="GO" id="GO:0009236">
    <property type="term" value="P:cobalamin biosynthetic process"/>
    <property type="evidence" value="ECO:0007669"/>
    <property type="project" value="UniProtKB-UniPathway"/>
</dbReference>
<dbReference type="PROSITE" id="PS51014">
    <property type="entry name" value="COBK_CBIJ"/>
    <property type="match status" value="1"/>
</dbReference>
<comment type="pathway">
    <text evidence="1">Cofactor biosynthesis; adenosylcobalamin biosynthesis.</text>
</comment>
<evidence type="ECO:0000313" key="4">
    <source>
        <dbReference type="EMBL" id="MBB4172445.1"/>
    </source>
</evidence>
<dbReference type="EMBL" id="JACIFU010000001">
    <property type="protein sequence ID" value="MBB4172445.1"/>
    <property type="molecule type" value="Genomic_DNA"/>
</dbReference>
<dbReference type="Proteomes" id="UP000565745">
    <property type="component" value="Unassembled WGS sequence"/>
</dbReference>
<evidence type="ECO:0000256" key="1">
    <source>
        <dbReference type="ARBA" id="ARBA00004953"/>
    </source>
</evidence>
<dbReference type="EC" id="1.3.1.54" evidence="4"/>
<dbReference type="AlphaFoldDB" id="A0A7W6Q1V6"/>
<protein>
    <submittedName>
        <fullName evidence="4">Precorrin-6A/cobalt-precorrin-6A reductase</fullName>
        <ecNumber evidence="4">1.3.1.106</ecNumber>
        <ecNumber evidence="4">1.3.1.54</ecNumber>
    </submittedName>
</protein>
<gene>
    <name evidence="4" type="ORF">GGR93_000206</name>
</gene>
<keyword evidence="2" id="KW-0169">Cobalamin biosynthesis</keyword>
<organism evidence="4 5">
    <name type="scientific">Sulfitobacter noctilucicola</name>
    <dbReference type="NCBI Taxonomy" id="1342301"/>
    <lineage>
        <taxon>Bacteria</taxon>
        <taxon>Pseudomonadati</taxon>
        <taxon>Pseudomonadota</taxon>
        <taxon>Alphaproteobacteria</taxon>
        <taxon>Rhodobacterales</taxon>
        <taxon>Roseobacteraceae</taxon>
        <taxon>Sulfitobacter</taxon>
    </lineage>
</organism>
<dbReference type="EC" id="1.3.1.106" evidence="4"/>
<reference evidence="4 5" key="1">
    <citation type="submission" date="2020-08" db="EMBL/GenBank/DDBJ databases">
        <title>Genomic Encyclopedia of Type Strains, Phase IV (KMG-IV): sequencing the most valuable type-strain genomes for metagenomic binning, comparative biology and taxonomic classification.</title>
        <authorList>
            <person name="Goeker M."/>
        </authorList>
    </citation>
    <scope>NUCLEOTIDE SEQUENCE [LARGE SCALE GENOMIC DNA]</scope>
    <source>
        <strain evidence="4 5">DSM 101015</strain>
    </source>
</reference>
<dbReference type="InterPro" id="IPR003723">
    <property type="entry name" value="Precorrin-6x_reduct"/>
</dbReference>
<evidence type="ECO:0000256" key="3">
    <source>
        <dbReference type="ARBA" id="ARBA00023002"/>
    </source>
</evidence>
<dbReference type="PANTHER" id="PTHR36925">
    <property type="entry name" value="COBALT-PRECORRIN-6A REDUCTASE"/>
    <property type="match status" value="1"/>
</dbReference>
<sequence length="247" mass="26225">MRILLLGGTTEASRLADTIAAAGIDAVFSYAGRTNTPVAQPLPTRIGGFGGIDGLVRFLITERITHVIDATHPFAAGMTRNAFAACQSVNLPLIRFERPAWVAGIADNWTMATAVEDIPALLPDMPTQVFLAIGKQQIGLFASKPQHHYLLRLVDHPAAPIALPDKTIVVARGPFDQQGDTELLKAHGITHVVAKNSGGTGAQAKLEAARALGLPVIMANRPDVPGRSLASIRDVMSWLGHEAERGV</sequence>
<comment type="caution">
    <text evidence="4">The sequence shown here is derived from an EMBL/GenBank/DDBJ whole genome shotgun (WGS) entry which is preliminary data.</text>
</comment>
<evidence type="ECO:0000313" key="5">
    <source>
        <dbReference type="Proteomes" id="UP000565745"/>
    </source>
</evidence>
<dbReference type="NCBIfam" id="TIGR00715">
    <property type="entry name" value="precor6x_red"/>
    <property type="match status" value="1"/>
</dbReference>
<evidence type="ECO:0000256" key="2">
    <source>
        <dbReference type="ARBA" id="ARBA00022573"/>
    </source>
</evidence>
<dbReference type="GO" id="GO:0016994">
    <property type="term" value="F:precorrin-6A reductase activity"/>
    <property type="evidence" value="ECO:0007669"/>
    <property type="project" value="UniProtKB-EC"/>
</dbReference>
<dbReference type="NCBIfam" id="NF005968">
    <property type="entry name" value="PRK08057.1-2"/>
    <property type="match status" value="1"/>
</dbReference>
<keyword evidence="3 4" id="KW-0560">Oxidoreductase</keyword>
<name>A0A7W6Q1V6_9RHOB</name>
<dbReference type="UniPathway" id="UPA00148"/>
<dbReference type="Pfam" id="PF02571">
    <property type="entry name" value="CbiJ"/>
    <property type="match status" value="1"/>
</dbReference>
<accession>A0A7W6Q1V6</accession>
<keyword evidence="5" id="KW-1185">Reference proteome</keyword>